<comment type="cofactor">
    <cofactor evidence="1">
        <name>[4Fe-4S] cluster</name>
        <dbReference type="ChEBI" id="CHEBI:49883"/>
    </cofactor>
</comment>
<proteinExistence type="inferred from homology"/>
<evidence type="ECO:0000256" key="8">
    <source>
        <dbReference type="ARBA" id="ARBA00049934"/>
    </source>
</evidence>
<feature type="domain" description="Aldehyde ferredoxin oxidoreductase N-terminal" evidence="9">
    <location>
        <begin position="4"/>
        <end position="205"/>
    </location>
</feature>
<protein>
    <submittedName>
        <fullName evidence="10">Aldehyde ferredoxin oxidoreductase</fullName>
    </submittedName>
</protein>
<dbReference type="EMBL" id="DSTK01000005">
    <property type="protein sequence ID" value="HFK95923.1"/>
    <property type="molecule type" value="Genomic_DNA"/>
</dbReference>
<dbReference type="SMART" id="SM00790">
    <property type="entry name" value="AFOR_N"/>
    <property type="match status" value="1"/>
</dbReference>
<keyword evidence="3" id="KW-0004">4Fe-4S</keyword>
<evidence type="ECO:0000256" key="4">
    <source>
        <dbReference type="ARBA" id="ARBA00022723"/>
    </source>
</evidence>
<evidence type="ECO:0000256" key="1">
    <source>
        <dbReference type="ARBA" id="ARBA00001966"/>
    </source>
</evidence>
<reference evidence="10" key="1">
    <citation type="journal article" date="2020" name="mSystems">
        <title>Genome- and Community-Level Interaction Insights into Carbon Utilization and Element Cycling Functions of Hydrothermarchaeota in Hydrothermal Sediment.</title>
        <authorList>
            <person name="Zhou Z."/>
            <person name="Liu Y."/>
            <person name="Xu W."/>
            <person name="Pan J."/>
            <person name="Luo Z.H."/>
            <person name="Li M."/>
        </authorList>
    </citation>
    <scope>NUCLEOTIDE SEQUENCE [LARGE SCALE GENOMIC DNA]</scope>
    <source>
        <strain evidence="10">SpSt-456</strain>
    </source>
</reference>
<dbReference type="AlphaFoldDB" id="A0A831ZXP2"/>
<dbReference type="SUPFAM" id="SSF48310">
    <property type="entry name" value="Aldehyde ferredoxin oxidoreductase, C-terminal domains"/>
    <property type="match status" value="1"/>
</dbReference>
<comment type="caution">
    <text evidence="10">The sequence shown here is derived from an EMBL/GenBank/DDBJ whole genome shotgun (WGS) entry which is preliminary data.</text>
</comment>
<comment type="similarity">
    <text evidence="2">Belongs to the AOR/FOR family.</text>
</comment>
<evidence type="ECO:0000256" key="3">
    <source>
        <dbReference type="ARBA" id="ARBA00022485"/>
    </source>
</evidence>
<dbReference type="GO" id="GO:0016625">
    <property type="term" value="F:oxidoreductase activity, acting on the aldehyde or oxo group of donors, iron-sulfur protein as acceptor"/>
    <property type="evidence" value="ECO:0007669"/>
    <property type="project" value="InterPro"/>
</dbReference>
<evidence type="ECO:0000313" key="10">
    <source>
        <dbReference type="EMBL" id="HFK95923.1"/>
    </source>
</evidence>
<name>A0A831ZXP2_9BACT</name>
<keyword evidence="6" id="KW-0408">Iron</keyword>
<evidence type="ECO:0000256" key="6">
    <source>
        <dbReference type="ARBA" id="ARBA00023004"/>
    </source>
</evidence>
<dbReference type="Pfam" id="PF02730">
    <property type="entry name" value="AFOR_N"/>
    <property type="match status" value="1"/>
</dbReference>
<dbReference type="InterPro" id="IPR013985">
    <property type="entry name" value="Ald_Fedxn_OxRdtase_dom3"/>
</dbReference>
<dbReference type="GO" id="GO:0009055">
    <property type="term" value="F:electron transfer activity"/>
    <property type="evidence" value="ECO:0007669"/>
    <property type="project" value="InterPro"/>
</dbReference>
<sequence length="588" mass="64622">MKEAFRVLVVDLETGRAKPTDFGSPEEHLGGSGLAAALFEAYGDASAPWDDPRQPLIFAVGPLTGYFPLMSKVVLGFKSPYHDQYAESHAGGRLALALRFSGYDALVVHGVASKPILLTLGSRECRLWDAHYLWGMDTFATGKWVRKIHPGGSGHRSILRIGPAGENRIPCAAINVDTYRHFGRLGGGAAMGRKRLKAVLVSGDTSAPVPASKDYAALYKSVYQEAVASPVMRKYHDLGTPENILPLNALKALPWRNLQATQDPRAEAVSGERFAQDLLLRQTACAGCPVGCIHIGLLRERFGEEHEYLYRQVSYDHEPLFAAGPMLGVTDPGQVLHLLETMERFGLDAISAGVCLAWATEALERGLISEKDALVPLRFGEADAYRQAVEHLARGTNDFYRALGHGALSAASRYGGTDFACVLGQEMAGYATGEVFFVSQAYGFRHSHLDSAGYSYDQSASEKDVAKALAFLLDEERRRVALTCMVSCLFARKLYPEDRLQEALHVLGYTQAAQNLESLSEKVRSARWRLRFRTGFEPDRVMVPRRFYDITTWKGPIDAPFMESLAAAYRDALRRIGASTPSDPNQKA</sequence>
<dbReference type="Gene3D" id="1.10.599.10">
    <property type="entry name" value="Aldehyde Ferredoxin Oxidoreductase Protein, subunit A, domain 3"/>
    <property type="match status" value="1"/>
</dbReference>
<dbReference type="GO" id="GO:0051539">
    <property type="term" value="F:4 iron, 4 sulfur cluster binding"/>
    <property type="evidence" value="ECO:0007669"/>
    <property type="project" value="UniProtKB-KW"/>
</dbReference>
<keyword evidence="7" id="KW-0411">Iron-sulfur</keyword>
<dbReference type="PANTHER" id="PTHR30038">
    <property type="entry name" value="ALDEHYDE FERREDOXIN OXIDOREDUCTASE"/>
    <property type="match status" value="1"/>
</dbReference>
<accession>A0A831ZXP2</accession>
<dbReference type="InterPro" id="IPR051919">
    <property type="entry name" value="W-dependent_AOR"/>
</dbReference>
<evidence type="ECO:0000259" key="9">
    <source>
        <dbReference type="SMART" id="SM00790"/>
    </source>
</evidence>
<comment type="cofactor">
    <cofactor evidence="8">
        <name>tungstopterin</name>
        <dbReference type="ChEBI" id="CHEBI:30402"/>
    </cofactor>
</comment>
<dbReference type="InterPro" id="IPR013984">
    <property type="entry name" value="Ald_Fedxn_OxRdtase_dom2"/>
</dbReference>
<organism evidence="10">
    <name type="scientific">Desulfacinum infernum</name>
    <dbReference type="NCBI Taxonomy" id="35837"/>
    <lineage>
        <taxon>Bacteria</taxon>
        <taxon>Pseudomonadati</taxon>
        <taxon>Thermodesulfobacteriota</taxon>
        <taxon>Syntrophobacteria</taxon>
        <taxon>Syntrophobacterales</taxon>
        <taxon>Syntrophobacteraceae</taxon>
        <taxon>Desulfacinum</taxon>
    </lineage>
</organism>
<dbReference type="InterPro" id="IPR001203">
    <property type="entry name" value="OxRdtase_Ald_Fedxn_C"/>
</dbReference>
<dbReference type="SUPFAM" id="SSF56228">
    <property type="entry name" value="Aldehyde ferredoxin oxidoreductase, N-terminal domain"/>
    <property type="match status" value="1"/>
</dbReference>
<dbReference type="Gene3D" id="3.60.9.10">
    <property type="entry name" value="Aldehyde ferredoxin oxidoreductase, N-terminal domain"/>
    <property type="match status" value="1"/>
</dbReference>
<evidence type="ECO:0000256" key="7">
    <source>
        <dbReference type="ARBA" id="ARBA00023014"/>
    </source>
</evidence>
<keyword evidence="4" id="KW-0479">Metal-binding</keyword>
<dbReference type="GO" id="GO:0046872">
    <property type="term" value="F:metal ion binding"/>
    <property type="evidence" value="ECO:0007669"/>
    <property type="project" value="UniProtKB-KW"/>
</dbReference>
<keyword evidence="5" id="KW-0560">Oxidoreductase</keyword>
<dbReference type="PANTHER" id="PTHR30038:SF8">
    <property type="entry name" value="ALDEHYDE FERREDOXIN OXIDOREDUCTASE"/>
    <property type="match status" value="1"/>
</dbReference>
<dbReference type="Gene3D" id="1.10.569.10">
    <property type="entry name" value="Aldehyde Ferredoxin Oxidoreductase Protein, subunit A, domain 2"/>
    <property type="match status" value="1"/>
</dbReference>
<dbReference type="InterPro" id="IPR036503">
    <property type="entry name" value="Ald_Fedxn_OxRdtase_N_sf"/>
</dbReference>
<dbReference type="Pfam" id="PF01314">
    <property type="entry name" value="AFOR_C"/>
    <property type="match status" value="1"/>
</dbReference>
<gene>
    <name evidence="10" type="ORF">ENS06_01200</name>
</gene>
<evidence type="ECO:0000256" key="5">
    <source>
        <dbReference type="ARBA" id="ARBA00023002"/>
    </source>
</evidence>
<dbReference type="InterPro" id="IPR013983">
    <property type="entry name" value="Ald_Fedxn_OxRdtase_N"/>
</dbReference>
<evidence type="ECO:0000256" key="2">
    <source>
        <dbReference type="ARBA" id="ARBA00011032"/>
    </source>
</evidence>
<dbReference type="InterPro" id="IPR036021">
    <property type="entry name" value="Tungsten_al_ferr_oxy-like_C"/>
</dbReference>